<comment type="caution">
    <text evidence="9">The sequence shown here is derived from an EMBL/GenBank/DDBJ whole genome shotgun (WGS) entry which is preliminary data.</text>
</comment>
<dbReference type="Pfam" id="PF01822">
    <property type="entry name" value="WSC"/>
    <property type="match status" value="1"/>
</dbReference>
<organism evidence="9 10">
    <name type="scientific">Brachionus calyciflorus</name>
    <dbReference type="NCBI Taxonomy" id="104777"/>
    <lineage>
        <taxon>Eukaryota</taxon>
        <taxon>Metazoa</taxon>
        <taxon>Spiralia</taxon>
        <taxon>Gnathifera</taxon>
        <taxon>Rotifera</taxon>
        <taxon>Eurotatoria</taxon>
        <taxon>Monogononta</taxon>
        <taxon>Pseudotrocha</taxon>
        <taxon>Ploima</taxon>
        <taxon>Brachionidae</taxon>
        <taxon>Brachionus</taxon>
    </lineage>
</organism>
<proteinExistence type="predicted"/>
<reference evidence="9" key="1">
    <citation type="submission" date="2021-02" db="EMBL/GenBank/DDBJ databases">
        <authorList>
            <person name="Nowell W R."/>
        </authorList>
    </citation>
    <scope>NUCLEOTIDE SEQUENCE</scope>
    <source>
        <strain evidence="9">Ploen Becks lab</strain>
    </source>
</reference>
<sequence length="251" mass="30127">MNIYYFCLFTALIALVITNSTDHEREISAFTGCYKDKEQERDLYLSRFYEKIAYDKQYFYSIENKEKLYVGCFKDHWLERDLYYKLDNSYSQTLESCIFRCKNKNFLYAGLQFEFECFCSNIYGKYGQAEEVECDKKCPGDFNQKCGGTWRNSIYRVNLNQSYSLLNSIQHVSSYTRLSDPYYKGSEMIVDISIEKCWEKCLRIESCKAITFLHGNRKFTYQLDICFLYLSRYYKKTNDDKQYFTSIEKKI</sequence>
<dbReference type="Proteomes" id="UP000663879">
    <property type="component" value="Unassembled WGS sequence"/>
</dbReference>
<evidence type="ECO:0000256" key="1">
    <source>
        <dbReference type="ARBA" id="ARBA00004167"/>
    </source>
</evidence>
<comment type="subcellular location">
    <subcellularLocation>
        <location evidence="1">Membrane</location>
        <topology evidence="1">Single-pass membrane protein</topology>
    </subcellularLocation>
</comment>
<dbReference type="GO" id="GO:0005886">
    <property type="term" value="C:plasma membrane"/>
    <property type="evidence" value="ECO:0007669"/>
    <property type="project" value="TreeGrafter"/>
</dbReference>
<dbReference type="SMART" id="SM00321">
    <property type="entry name" value="WSC"/>
    <property type="match status" value="1"/>
</dbReference>
<dbReference type="PANTHER" id="PTHR24269:SF16">
    <property type="entry name" value="PROTEIN SLG1"/>
    <property type="match status" value="1"/>
</dbReference>
<dbReference type="AlphaFoldDB" id="A0A814LHJ0"/>
<accession>A0A814LHJ0</accession>
<dbReference type="PANTHER" id="PTHR24269">
    <property type="entry name" value="KREMEN PROTEIN"/>
    <property type="match status" value="1"/>
</dbReference>
<gene>
    <name evidence="9" type="ORF">OXX778_LOCUS19397</name>
</gene>
<dbReference type="InterPro" id="IPR051836">
    <property type="entry name" value="Kremen_rcpt"/>
</dbReference>
<evidence type="ECO:0000313" key="10">
    <source>
        <dbReference type="Proteomes" id="UP000663879"/>
    </source>
</evidence>
<evidence type="ECO:0000259" key="8">
    <source>
        <dbReference type="PROSITE" id="PS51212"/>
    </source>
</evidence>
<dbReference type="EMBL" id="CAJNOC010005840">
    <property type="protein sequence ID" value="CAF1063650.1"/>
    <property type="molecule type" value="Genomic_DNA"/>
</dbReference>
<keyword evidence="4" id="KW-1133">Transmembrane helix</keyword>
<keyword evidence="5" id="KW-0472">Membrane</keyword>
<keyword evidence="2" id="KW-0812">Transmembrane</keyword>
<evidence type="ECO:0000256" key="3">
    <source>
        <dbReference type="ARBA" id="ARBA00022729"/>
    </source>
</evidence>
<feature type="signal peptide" evidence="7">
    <location>
        <begin position="1"/>
        <end position="18"/>
    </location>
</feature>
<evidence type="ECO:0000313" key="9">
    <source>
        <dbReference type="EMBL" id="CAF1063650.1"/>
    </source>
</evidence>
<feature type="chain" id="PRO_5033032875" description="WSC domain-containing protein" evidence="7">
    <location>
        <begin position="19"/>
        <end position="251"/>
    </location>
</feature>
<keyword evidence="10" id="KW-1185">Reference proteome</keyword>
<protein>
    <recommendedName>
        <fullName evidence="8">WSC domain-containing protein</fullName>
    </recommendedName>
</protein>
<feature type="domain" description="WSC" evidence="8">
    <location>
        <begin position="66"/>
        <end position="158"/>
    </location>
</feature>
<name>A0A814LHJ0_9BILA</name>
<dbReference type="PROSITE" id="PS51212">
    <property type="entry name" value="WSC"/>
    <property type="match status" value="1"/>
</dbReference>
<evidence type="ECO:0000256" key="6">
    <source>
        <dbReference type="ARBA" id="ARBA00023180"/>
    </source>
</evidence>
<evidence type="ECO:0000256" key="7">
    <source>
        <dbReference type="SAM" id="SignalP"/>
    </source>
</evidence>
<keyword evidence="6" id="KW-0325">Glycoprotein</keyword>
<evidence type="ECO:0000256" key="4">
    <source>
        <dbReference type="ARBA" id="ARBA00022989"/>
    </source>
</evidence>
<dbReference type="InterPro" id="IPR002889">
    <property type="entry name" value="WSC_carb-bd"/>
</dbReference>
<evidence type="ECO:0000256" key="5">
    <source>
        <dbReference type="ARBA" id="ARBA00023136"/>
    </source>
</evidence>
<dbReference type="OrthoDB" id="6137645at2759"/>
<evidence type="ECO:0000256" key="2">
    <source>
        <dbReference type="ARBA" id="ARBA00022692"/>
    </source>
</evidence>
<keyword evidence="3 7" id="KW-0732">Signal</keyword>